<gene>
    <name evidence="1" type="ORF">M9Y10_015385</name>
</gene>
<protein>
    <submittedName>
        <fullName evidence="1">Uncharacterized protein</fullName>
    </submittedName>
</protein>
<sequence length="111" mass="13004">MGTISFNDDTVIININHAICDGKYIVGVAHHIGDILMKPTNNYIPITIDEEFKSEVKERLQKPPIFFRNDKNNTIFHGFGMKKLLLNFYMMKSMIQRLSLIMIRKRNYVKI</sequence>
<evidence type="ECO:0000313" key="1">
    <source>
        <dbReference type="EMBL" id="KAK8897437.1"/>
    </source>
</evidence>
<accession>A0ABR2L3Y5</accession>
<reference evidence="1 2" key="1">
    <citation type="submission" date="2024-04" db="EMBL/GenBank/DDBJ databases">
        <title>Tritrichomonas musculus Genome.</title>
        <authorList>
            <person name="Alves-Ferreira E."/>
            <person name="Grigg M."/>
            <person name="Lorenzi H."/>
            <person name="Galac M."/>
        </authorList>
    </citation>
    <scope>NUCLEOTIDE SEQUENCE [LARGE SCALE GENOMIC DNA]</scope>
    <source>
        <strain evidence="1 2">EAF2021</strain>
    </source>
</reference>
<keyword evidence="2" id="KW-1185">Reference proteome</keyword>
<comment type="caution">
    <text evidence="1">The sequence shown here is derived from an EMBL/GenBank/DDBJ whole genome shotgun (WGS) entry which is preliminary data.</text>
</comment>
<proteinExistence type="predicted"/>
<evidence type="ECO:0000313" key="2">
    <source>
        <dbReference type="Proteomes" id="UP001470230"/>
    </source>
</evidence>
<name>A0ABR2L3Y5_9EUKA</name>
<dbReference type="EMBL" id="JAPFFF010000002">
    <property type="protein sequence ID" value="KAK8897437.1"/>
    <property type="molecule type" value="Genomic_DNA"/>
</dbReference>
<organism evidence="1 2">
    <name type="scientific">Tritrichomonas musculus</name>
    <dbReference type="NCBI Taxonomy" id="1915356"/>
    <lineage>
        <taxon>Eukaryota</taxon>
        <taxon>Metamonada</taxon>
        <taxon>Parabasalia</taxon>
        <taxon>Tritrichomonadida</taxon>
        <taxon>Tritrichomonadidae</taxon>
        <taxon>Tritrichomonas</taxon>
    </lineage>
</organism>
<dbReference type="Proteomes" id="UP001470230">
    <property type="component" value="Unassembled WGS sequence"/>
</dbReference>